<protein>
    <submittedName>
        <fullName evidence="3">Putative membrane protein</fullName>
    </submittedName>
</protein>
<accession>A0A0H2YC23</accession>
<reference evidence="3 4" key="1">
    <citation type="journal article" date="2006" name="J. Bacteriol.">
        <title>Complete genome sequence of Yersinia pestis strains Antiqua and Nepal516: evidence of gene reduction in an emerging pathogen.</title>
        <authorList>
            <person name="Chain P.S."/>
            <person name="Hu P."/>
            <person name="Malfatti S.A."/>
            <person name="Radnedge L."/>
            <person name="Larimer F."/>
            <person name="Vergez L.M."/>
            <person name="Worsham P."/>
            <person name="Chu M.C."/>
            <person name="Andersen G.L."/>
        </authorList>
    </citation>
    <scope>NUCLEOTIDE SEQUENCE [LARGE SCALE GENOMIC DNA]</scope>
    <source>
        <strain evidence="3 4">Antiqua</strain>
    </source>
</reference>
<keyword evidence="2" id="KW-1133">Transmembrane helix</keyword>
<organism evidence="3 4">
    <name type="scientific">Yersinia pestis bv. Antiqua (strain Antiqua)</name>
    <dbReference type="NCBI Taxonomy" id="360102"/>
    <lineage>
        <taxon>Bacteria</taxon>
        <taxon>Pseudomonadati</taxon>
        <taxon>Pseudomonadota</taxon>
        <taxon>Gammaproteobacteria</taxon>
        <taxon>Enterobacterales</taxon>
        <taxon>Yersiniaceae</taxon>
        <taxon>Yersinia</taxon>
    </lineage>
</organism>
<sequence>MIKIKENTVRWLPFALIFLLAYIEISIFIKVAAVLGVPITLLLVIISSCVGISLVRNQGIKTFIQMQQKLAAGESPAAEMIKSVSLVLAGILLLIPGFFTDFLGLLLLLPWVQKTLTLKLMPHLNIYRGGSFGGAGFGNGGFGNDSFGNRHGSGPMSGGDTFDGEFQRKDDDRFTVEHRPDKNEQVANSRSNDDSFKDDK</sequence>
<keyword evidence="2" id="KW-0812">Transmembrane</keyword>
<keyword evidence="2" id="KW-0472">Membrane</keyword>
<dbReference type="PANTHER" id="PTHR35335:SF1">
    <property type="entry name" value="UPF0716 PROTEIN FXSA"/>
    <property type="match status" value="1"/>
</dbReference>
<name>A0A0H2YC23_YERPA</name>
<dbReference type="PANTHER" id="PTHR35335">
    <property type="entry name" value="UPF0716 PROTEIN FXSA"/>
    <property type="match status" value="1"/>
</dbReference>
<dbReference type="GO" id="GO:0016020">
    <property type="term" value="C:membrane"/>
    <property type="evidence" value="ECO:0007669"/>
    <property type="project" value="InterPro"/>
</dbReference>
<evidence type="ECO:0000256" key="2">
    <source>
        <dbReference type="SAM" id="Phobius"/>
    </source>
</evidence>
<feature type="region of interest" description="Disordered" evidence="1">
    <location>
        <begin position="146"/>
        <end position="200"/>
    </location>
</feature>
<dbReference type="EMBL" id="CP000308">
    <property type="protein sequence ID" value="ABG15894.1"/>
    <property type="molecule type" value="Genomic_DNA"/>
</dbReference>
<feature type="compositionally biased region" description="Basic and acidic residues" evidence="1">
    <location>
        <begin position="191"/>
        <end position="200"/>
    </location>
</feature>
<evidence type="ECO:0000313" key="3">
    <source>
        <dbReference type="EMBL" id="ABG15894.1"/>
    </source>
</evidence>
<feature type="transmembrane region" description="Helical" evidence="2">
    <location>
        <begin position="86"/>
        <end position="112"/>
    </location>
</feature>
<feature type="transmembrane region" description="Helical" evidence="2">
    <location>
        <begin position="35"/>
        <end position="55"/>
    </location>
</feature>
<dbReference type="InterPro" id="IPR007313">
    <property type="entry name" value="FxsA"/>
</dbReference>
<dbReference type="Pfam" id="PF04186">
    <property type="entry name" value="FxsA"/>
    <property type="match status" value="1"/>
</dbReference>
<feature type="compositionally biased region" description="Basic and acidic residues" evidence="1">
    <location>
        <begin position="165"/>
        <end position="184"/>
    </location>
</feature>
<gene>
    <name evidence="3" type="ordered locus">YPA_3933</name>
</gene>
<dbReference type="AlphaFoldDB" id="A0A0H2YC23"/>
<evidence type="ECO:0000256" key="1">
    <source>
        <dbReference type="SAM" id="MobiDB-lite"/>
    </source>
</evidence>
<proteinExistence type="predicted"/>
<evidence type="ECO:0000313" key="4">
    <source>
        <dbReference type="Proteomes" id="UP000001971"/>
    </source>
</evidence>
<dbReference type="Proteomes" id="UP000001971">
    <property type="component" value="Chromosome"/>
</dbReference>
<dbReference type="NCBIfam" id="NF008528">
    <property type="entry name" value="PRK11463.1-2"/>
    <property type="match status" value="1"/>
</dbReference>
<feature type="transmembrane region" description="Helical" evidence="2">
    <location>
        <begin position="12"/>
        <end position="29"/>
    </location>
</feature>
<dbReference type="KEGG" id="ypa:YPA_3933"/>